<reference evidence="9" key="1">
    <citation type="journal article" date="2006" name="Science">
        <title>Ancient noncoding elements conserved in the human genome.</title>
        <authorList>
            <person name="Venkatesh B."/>
            <person name="Kirkness E.F."/>
            <person name="Loh Y.H."/>
            <person name="Halpern A.L."/>
            <person name="Lee A.P."/>
            <person name="Johnson J."/>
            <person name="Dandona N."/>
            <person name="Viswanathan L.D."/>
            <person name="Tay A."/>
            <person name="Venter J.C."/>
            <person name="Strausberg R.L."/>
            <person name="Brenner S."/>
        </authorList>
    </citation>
    <scope>NUCLEOTIDE SEQUENCE [LARGE SCALE GENOMIC DNA]</scope>
</reference>
<dbReference type="Pfam" id="PF13927">
    <property type="entry name" value="Ig_3"/>
    <property type="match status" value="1"/>
</dbReference>
<feature type="transmembrane region" description="Helical" evidence="5">
    <location>
        <begin position="368"/>
        <end position="392"/>
    </location>
</feature>
<reference evidence="9" key="3">
    <citation type="journal article" date="2014" name="Nature">
        <title>Elephant shark genome provides unique insights into gnathostome evolution.</title>
        <authorList>
            <consortium name="International Elephant Shark Genome Sequencing Consortium"/>
            <person name="Venkatesh B."/>
            <person name="Lee A.P."/>
            <person name="Ravi V."/>
            <person name="Maurya A.K."/>
            <person name="Lian M.M."/>
            <person name="Swann J.B."/>
            <person name="Ohta Y."/>
            <person name="Flajnik M.F."/>
            <person name="Sutoh Y."/>
            <person name="Kasahara M."/>
            <person name="Hoon S."/>
            <person name="Gangu V."/>
            <person name="Roy S.W."/>
            <person name="Irimia M."/>
            <person name="Korzh V."/>
            <person name="Kondrychyn I."/>
            <person name="Lim Z.W."/>
            <person name="Tay B.H."/>
            <person name="Tohari S."/>
            <person name="Kong K.W."/>
            <person name="Ho S."/>
            <person name="Lorente-Galdos B."/>
            <person name="Quilez J."/>
            <person name="Marques-Bonet T."/>
            <person name="Raney B.J."/>
            <person name="Ingham P.W."/>
            <person name="Tay A."/>
            <person name="Hillier L.W."/>
            <person name="Minx P."/>
            <person name="Boehm T."/>
            <person name="Wilson R.K."/>
            <person name="Brenner S."/>
            <person name="Warren W.C."/>
        </authorList>
    </citation>
    <scope>NUCLEOTIDE SEQUENCE [LARGE SCALE GENOMIC DNA]</scope>
</reference>
<keyword evidence="9" id="KW-1185">Reference proteome</keyword>
<dbReference type="InParanoid" id="A0A4W3IRQ7"/>
<keyword evidence="5" id="KW-0812">Transmembrane</keyword>
<evidence type="ECO:0000259" key="7">
    <source>
        <dbReference type="PROSITE" id="PS50835"/>
    </source>
</evidence>
<dbReference type="CDD" id="cd00096">
    <property type="entry name" value="Ig"/>
    <property type="match status" value="1"/>
</dbReference>
<feature type="compositionally biased region" description="Basic and acidic residues" evidence="4">
    <location>
        <begin position="101"/>
        <end position="118"/>
    </location>
</feature>
<keyword evidence="2" id="KW-0325">Glycoprotein</keyword>
<evidence type="ECO:0000256" key="4">
    <source>
        <dbReference type="SAM" id="MobiDB-lite"/>
    </source>
</evidence>
<evidence type="ECO:0000256" key="1">
    <source>
        <dbReference type="ARBA" id="ARBA00022729"/>
    </source>
</evidence>
<dbReference type="InterPro" id="IPR003598">
    <property type="entry name" value="Ig_sub2"/>
</dbReference>
<dbReference type="SMART" id="SM00408">
    <property type="entry name" value="IGc2"/>
    <property type="match status" value="1"/>
</dbReference>
<sequence length="486" mass="55562">MLLTAALLLLLAPQGHQKKYESGLEQYSVLHPQFSENNNQSSELNSWNYPTYDEMSPFLEYEVGTSHFKNLRSHVIHPSSYSSLLLEHLEMNDSRMNFQPRKRDGTDEVAPSKESSDEKKSIEFRKPIYRVLGSSVVFAGFTLTTLNTLDFLQWKHVTRESEIIIGGYVTRYETASLHHLYRHRANISEGSLLLKQLEKEDSGLYCKRSEKLDLQTKVTEINEVYTELIIEEKLPIPIILKEPSYVGNVVVLSCLLNNKMIYNMSWTKEGETLYSDSHLNVTFNNSTLIITNPTLVDCGMYTCIVKNHVSLNRHSRVLLIDGILFAHKHTFIAYIIALVSNVTSLGSSVYLIFFALLEFRVYKRHVQLTAIGVFFQMLALVCMLTASILGVLDRGFAVGYRVLSGFTFVAVIIMICYITFIYLRPENELNRSFLLTKLNMCKVPFSTLAVVATIAIVVFLVAVGILCTIVVKWMQEWQHPIKHFRK</sequence>
<dbReference type="AlphaFoldDB" id="A0A4W3IRQ7"/>
<protein>
    <submittedName>
        <fullName evidence="8">Uncharacterized LOC103189488</fullName>
    </submittedName>
</protein>
<dbReference type="Ensembl" id="ENSCMIT00000030648.1">
    <property type="protein sequence ID" value="ENSCMIP00000030181.1"/>
    <property type="gene ID" value="ENSCMIG00000013007.1"/>
</dbReference>
<keyword evidence="5" id="KW-1133">Transmembrane helix</keyword>
<dbReference type="InterPro" id="IPR036179">
    <property type="entry name" value="Ig-like_dom_sf"/>
</dbReference>
<keyword evidence="3" id="KW-0393">Immunoglobulin domain</keyword>
<dbReference type="PANTHER" id="PTHR44427">
    <property type="entry name" value="CARCINOEMBRYONIC ANTIGEN-RELATED CELL ADHESION MOLECULE 19"/>
    <property type="match status" value="1"/>
</dbReference>
<evidence type="ECO:0000256" key="6">
    <source>
        <dbReference type="SAM" id="SignalP"/>
    </source>
</evidence>
<dbReference type="PANTHER" id="PTHR44427:SF1">
    <property type="entry name" value="CARCINOEMBRYONIC ANTIGEN-RELATED CELL ADHESION MOLECULE 1"/>
    <property type="match status" value="1"/>
</dbReference>
<feature type="transmembrane region" description="Helical" evidence="5">
    <location>
        <begin position="398"/>
        <end position="423"/>
    </location>
</feature>
<dbReference type="InterPro" id="IPR013783">
    <property type="entry name" value="Ig-like_fold"/>
</dbReference>
<reference evidence="8" key="5">
    <citation type="submission" date="2025-09" db="UniProtKB">
        <authorList>
            <consortium name="Ensembl"/>
        </authorList>
    </citation>
    <scope>IDENTIFICATION</scope>
</reference>
<evidence type="ECO:0000256" key="3">
    <source>
        <dbReference type="ARBA" id="ARBA00023319"/>
    </source>
</evidence>
<feature type="chain" id="PRO_5021279204" evidence="6">
    <location>
        <begin position="18"/>
        <end position="486"/>
    </location>
</feature>
<organism evidence="8 9">
    <name type="scientific">Callorhinchus milii</name>
    <name type="common">Ghost shark</name>
    <dbReference type="NCBI Taxonomy" id="7868"/>
    <lineage>
        <taxon>Eukaryota</taxon>
        <taxon>Metazoa</taxon>
        <taxon>Chordata</taxon>
        <taxon>Craniata</taxon>
        <taxon>Vertebrata</taxon>
        <taxon>Chondrichthyes</taxon>
        <taxon>Holocephali</taxon>
        <taxon>Chimaeriformes</taxon>
        <taxon>Callorhinchidae</taxon>
        <taxon>Callorhinchus</taxon>
    </lineage>
</organism>
<keyword evidence="1 6" id="KW-0732">Signal</keyword>
<dbReference type="GeneTree" id="ENSGT01150000290078"/>
<evidence type="ECO:0000313" key="9">
    <source>
        <dbReference type="Proteomes" id="UP000314986"/>
    </source>
</evidence>
<proteinExistence type="predicted"/>
<dbReference type="SUPFAM" id="SSF48726">
    <property type="entry name" value="Immunoglobulin"/>
    <property type="match status" value="1"/>
</dbReference>
<dbReference type="Gene3D" id="2.60.40.10">
    <property type="entry name" value="Immunoglobulins"/>
    <property type="match status" value="2"/>
</dbReference>
<reference evidence="8" key="4">
    <citation type="submission" date="2025-08" db="UniProtKB">
        <authorList>
            <consortium name="Ensembl"/>
        </authorList>
    </citation>
    <scope>IDENTIFICATION</scope>
</reference>
<evidence type="ECO:0000313" key="8">
    <source>
        <dbReference type="Ensembl" id="ENSCMIP00000030181.1"/>
    </source>
</evidence>
<feature type="transmembrane region" description="Helical" evidence="5">
    <location>
        <begin position="443"/>
        <end position="471"/>
    </location>
</feature>
<feature type="signal peptide" evidence="6">
    <location>
        <begin position="1"/>
        <end position="17"/>
    </location>
</feature>
<evidence type="ECO:0000256" key="2">
    <source>
        <dbReference type="ARBA" id="ARBA00023180"/>
    </source>
</evidence>
<feature type="domain" description="Ig-like" evidence="7">
    <location>
        <begin position="237"/>
        <end position="319"/>
    </location>
</feature>
<accession>A0A4W3IRQ7</accession>
<feature type="transmembrane region" description="Helical" evidence="5">
    <location>
        <begin position="331"/>
        <end position="356"/>
    </location>
</feature>
<evidence type="ECO:0000256" key="5">
    <source>
        <dbReference type="SAM" id="Phobius"/>
    </source>
</evidence>
<dbReference type="InterPro" id="IPR050831">
    <property type="entry name" value="CEA_cell_adhesion"/>
</dbReference>
<reference evidence="9" key="2">
    <citation type="journal article" date="2007" name="PLoS Biol.">
        <title>Survey sequencing and comparative analysis of the elephant shark (Callorhinchus milii) genome.</title>
        <authorList>
            <person name="Venkatesh B."/>
            <person name="Kirkness E.F."/>
            <person name="Loh Y.H."/>
            <person name="Halpern A.L."/>
            <person name="Lee A.P."/>
            <person name="Johnson J."/>
            <person name="Dandona N."/>
            <person name="Viswanathan L.D."/>
            <person name="Tay A."/>
            <person name="Venter J.C."/>
            <person name="Strausberg R.L."/>
            <person name="Brenner S."/>
        </authorList>
    </citation>
    <scope>NUCLEOTIDE SEQUENCE [LARGE SCALE GENOMIC DNA]</scope>
</reference>
<dbReference type="PROSITE" id="PS50835">
    <property type="entry name" value="IG_LIKE"/>
    <property type="match status" value="1"/>
</dbReference>
<name>A0A4W3IRQ7_CALMI</name>
<feature type="region of interest" description="Disordered" evidence="4">
    <location>
        <begin position="97"/>
        <end position="118"/>
    </location>
</feature>
<keyword evidence="5" id="KW-0472">Membrane</keyword>
<dbReference type="Proteomes" id="UP000314986">
    <property type="component" value="Unassembled WGS sequence"/>
</dbReference>
<dbReference type="InterPro" id="IPR007110">
    <property type="entry name" value="Ig-like_dom"/>
</dbReference>